<dbReference type="Gene3D" id="1.10.260.40">
    <property type="entry name" value="lambda repressor-like DNA-binding domains"/>
    <property type="match status" value="2"/>
</dbReference>
<dbReference type="GO" id="GO:0003677">
    <property type="term" value="F:DNA binding"/>
    <property type="evidence" value="ECO:0007669"/>
    <property type="project" value="UniProtKB-KW"/>
</dbReference>
<keyword evidence="1" id="KW-0238">DNA-binding</keyword>
<feature type="domain" description="HTH cro/C1-type" evidence="2">
    <location>
        <begin position="85"/>
        <end position="141"/>
    </location>
</feature>
<evidence type="ECO:0000259" key="2">
    <source>
        <dbReference type="PROSITE" id="PS50943"/>
    </source>
</evidence>
<dbReference type="CDD" id="cd00093">
    <property type="entry name" value="HTH_XRE"/>
    <property type="match status" value="1"/>
</dbReference>
<dbReference type="InterPro" id="IPR010982">
    <property type="entry name" value="Lambda_DNA-bd_dom_sf"/>
</dbReference>
<dbReference type="SUPFAM" id="SSF47413">
    <property type="entry name" value="lambda repressor-like DNA-binding domains"/>
    <property type="match status" value="2"/>
</dbReference>
<sequence>MRPIDTKEVGKRIKSIRLNLSSKKVSLEEFGRLFDPVATKATVSKWERGQYLPNNERLFKIAEIGNVTTDYILFGKQLNGYGKRIEDLRKAEKLTQEELGRILSPMKSEEEIAAIENEVYFPKYEELKQLAEKLNSTVHFIAFAISRRQSVHSLTDYDVYKKLDTTEKLLQASDLKNEELVDSDMFFDQMNDIRLQQIDNRNYYNSVAKLITLINQENIDEVLKSLEK</sequence>
<dbReference type="Proteomes" id="UP000501747">
    <property type="component" value="Chromosome"/>
</dbReference>
<proteinExistence type="predicted"/>
<dbReference type="EMBL" id="CP049887">
    <property type="protein sequence ID" value="QIL49696.1"/>
    <property type="molecule type" value="Genomic_DNA"/>
</dbReference>
<dbReference type="PROSITE" id="PS50943">
    <property type="entry name" value="HTH_CROC1"/>
    <property type="match status" value="2"/>
</dbReference>
<name>A0A6G8AXH4_9ENTE</name>
<dbReference type="PANTHER" id="PTHR46558">
    <property type="entry name" value="TRACRIPTIONAL REGULATORY PROTEIN-RELATED-RELATED"/>
    <property type="match status" value="1"/>
</dbReference>
<gene>
    <name evidence="3" type="ORF">G7082_14885</name>
</gene>
<evidence type="ECO:0000313" key="4">
    <source>
        <dbReference type="Proteomes" id="UP000501747"/>
    </source>
</evidence>
<dbReference type="PANTHER" id="PTHR46558:SF11">
    <property type="entry name" value="HTH-TYPE TRANSCRIPTIONAL REGULATOR XRE"/>
    <property type="match status" value="1"/>
</dbReference>
<feature type="domain" description="HTH cro/C1-type" evidence="2">
    <location>
        <begin position="39"/>
        <end position="72"/>
    </location>
</feature>
<evidence type="ECO:0000256" key="1">
    <source>
        <dbReference type="ARBA" id="ARBA00023125"/>
    </source>
</evidence>
<dbReference type="InterPro" id="IPR001387">
    <property type="entry name" value="Cro/C1-type_HTH"/>
</dbReference>
<organism evidence="3 4">
    <name type="scientific">Vagococcus hydrophili</name>
    <dbReference type="NCBI Taxonomy" id="2714947"/>
    <lineage>
        <taxon>Bacteria</taxon>
        <taxon>Bacillati</taxon>
        <taxon>Bacillota</taxon>
        <taxon>Bacilli</taxon>
        <taxon>Lactobacillales</taxon>
        <taxon>Enterococcaceae</taxon>
        <taxon>Vagococcus</taxon>
    </lineage>
</organism>
<dbReference type="Pfam" id="PF12844">
    <property type="entry name" value="HTH_19"/>
    <property type="match status" value="1"/>
</dbReference>
<protein>
    <submittedName>
        <fullName evidence="3">Helix-turn-helix transcriptional regulator</fullName>
    </submittedName>
</protein>
<dbReference type="AlphaFoldDB" id="A0A6G8AXH4"/>
<dbReference type="SMART" id="SM00530">
    <property type="entry name" value="HTH_XRE"/>
    <property type="match status" value="2"/>
</dbReference>
<keyword evidence="4" id="KW-1185">Reference proteome</keyword>
<dbReference type="RefSeq" id="WP_166035977.1">
    <property type="nucleotide sequence ID" value="NZ_CP049887.1"/>
</dbReference>
<reference evidence="3 4" key="1">
    <citation type="submission" date="2020-03" db="EMBL/GenBank/DDBJ databases">
        <title>Vagococcus sp. nov., isolated from beetles.</title>
        <authorList>
            <person name="Hyun D.-W."/>
            <person name="Bae J.-W."/>
        </authorList>
    </citation>
    <scope>NUCLEOTIDE SEQUENCE [LARGE SCALE GENOMIC DNA]</scope>
    <source>
        <strain evidence="3 4">HDW17B</strain>
    </source>
</reference>
<accession>A0A6G8AXH4</accession>
<dbReference type="KEGG" id="vhy:G7082_14885"/>
<dbReference type="Pfam" id="PF01381">
    <property type="entry name" value="HTH_3"/>
    <property type="match status" value="1"/>
</dbReference>
<evidence type="ECO:0000313" key="3">
    <source>
        <dbReference type="EMBL" id="QIL49696.1"/>
    </source>
</evidence>